<dbReference type="STRING" id="1296121.A0A1A6AGR5"/>
<evidence type="ECO:0000256" key="2">
    <source>
        <dbReference type="ARBA" id="ARBA00022630"/>
    </source>
</evidence>
<dbReference type="Gene3D" id="3.50.50.60">
    <property type="entry name" value="FAD/NAD(P)-binding domain"/>
    <property type="match status" value="2"/>
</dbReference>
<dbReference type="KEGG" id="kdj:28964789"/>
<dbReference type="PRINTS" id="PR00469">
    <property type="entry name" value="PNDRDTASEII"/>
</dbReference>
<gene>
    <name evidence="5" type="ORF">I303_01090</name>
    <name evidence="6" type="ORF">I303_101086</name>
</gene>
<dbReference type="PANTHER" id="PTHR48105">
    <property type="entry name" value="THIOREDOXIN REDUCTASE 1-RELATED-RELATED"/>
    <property type="match status" value="1"/>
</dbReference>
<evidence type="ECO:0000313" key="5">
    <source>
        <dbReference type="EMBL" id="OBR89265.1"/>
    </source>
</evidence>
<reference evidence="6" key="3">
    <citation type="submission" date="2024-02" db="EMBL/GenBank/DDBJ databases">
        <title>Comparative genomics of Cryptococcus and Kwoniella reveals pathogenesis evolution and contrasting modes of karyotype evolution via chromosome fusion or intercentromeric recombination.</title>
        <authorList>
            <person name="Coelho M.A."/>
            <person name="David-Palma M."/>
            <person name="Shea T."/>
            <person name="Bowers K."/>
            <person name="McGinley-Smith S."/>
            <person name="Mohammad A.W."/>
            <person name="Gnirke A."/>
            <person name="Yurkov A.M."/>
            <person name="Nowrousian M."/>
            <person name="Sun S."/>
            <person name="Cuomo C.A."/>
            <person name="Heitman J."/>
        </authorList>
    </citation>
    <scope>NUCLEOTIDE SEQUENCE</scope>
    <source>
        <strain evidence="6">CBS 10117</strain>
    </source>
</reference>
<evidence type="ECO:0000256" key="1">
    <source>
        <dbReference type="ARBA" id="ARBA00009333"/>
    </source>
</evidence>
<dbReference type="EMBL" id="CP144530">
    <property type="protein sequence ID" value="WWC58543.1"/>
    <property type="molecule type" value="Genomic_DNA"/>
</dbReference>
<reference evidence="6" key="2">
    <citation type="submission" date="2013-07" db="EMBL/GenBank/DDBJ databases">
        <authorList>
            <consortium name="The Broad Institute Genome Sequencing Platform"/>
            <person name="Cuomo C."/>
            <person name="Litvintseva A."/>
            <person name="Chen Y."/>
            <person name="Heitman J."/>
            <person name="Sun S."/>
            <person name="Springer D."/>
            <person name="Dromer F."/>
            <person name="Young S.K."/>
            <person name="Zeng Q."/>
            <person name="Gargeya S."/>
            <person name="Fitzgerald M."/>
            <person name="Abouelleil A."/>
            <person name="Alvarado L."/>
            <person name="Berlin A.M."/>
            <person name="Chapman S.B."/>
            <person name="Dewar J."/>
            <person name="Goldberg J."/>
            <person name="Griggs A."/>
            <person name="Gujja S."/>
            <person name="Hansen M."/>
            <person name="Howarth C."/>
            <person name="Imamovic A."/>
            <person name="Larimer J."/>
            <person name="McCowan C."/>
            <person name="Murphy C."/>
            <person name="Pearson M."/>
            <person name="Priest M."/>
            <person name="Roberts A."/>
            <person name="Saif S."/>
            <person name="Shea T."/>
            <person name="Sykes S."/>
            <person name="Wortman J."/>
            <person name="Nusbaum C."/>
            <person name="Birren B."/>
        </authorList>
    </citation>
    <scope>NUCLEOTIDE SEQUENCE</scope>
    <source>
        <strain evidence="6">CBS 10117</strain>
    </source>
</reference>
<proteinExistence type="inferred from homology"/>
<keyword evidence="7" id="KW-1185">Reference proteome</keyword>
<dbReference type="GeneID" id="28964789"/>
<evidence type="ECO:0000313" key="7">
    <source>
        <dbReference type="Proteomes" id="UP000078595"/>
    </source>
</evidence>
<dbReference type="RefSeq" id="XP_018267107.1">
    <property type="nucleotide sequence ID" value="XM_018404453.1"/>
</dbReference>
<dbReference type="InterPro" id="IPR050097">
    <property type="entry name" value="Ferredoxin-NADP_redctase_2"/>
</dbReference>
<dbReference type="InterPro" id="IPR023753">
    <property type="entry name" value="FAD/NAD-binding_dom"/>
</dbReference>
<name>A0A1A6AGR5_9TREE</name>
<reference evidence="5" key="1">
    <citation type="submission" date="2013-07" db="EMBL/GenBank/DDBJ databases">
        <title>The Genome Sequence of Cryptococcus dejecticola CBS10117.</title>
        <authorList>
            <consortium name="The Broad Institute Genome Sequencing Platform"/>
            <person name="Cuomo C."/>
            <person name="Litvintseva A."/>
            <person name="Chen Y."/>
            <person name="Heitman J."/>
            <person name="Sun S."/>
            <person name="Springer D."/>
            <person name="Dromer F."/>
            <person name="Young S.K."/>
            <person name="Zeng Q."/>
            <person name="Gargeya S."/>
            <person name="Fitzgerald M."/>
            <person name="Abouelleil A."/>
            <person name="Alvarado L."/>
            <person name="Berlin A.M."/>
            <person name="Chapman S.B."/>
            <person name="Dewar J."/>
            <person name="Goldberg J."/>
            <person name="Griggs A."/>
            <person name="Gujja S."/>
            <person name="Hansen M."/>
            <person name="Howarth C."/>
            <person name="Imamovic A."/>
            <person name="Larimer J."/>
            <person name="McCowan C."/>
            <person name="Murphy C."/>
            <person name="Pearson M."/>
            <person name="Priest M."/>
            <person name="Roberts A."/>
            <person name="Saif S."/>
            <person name="Shea T."/>
            <person name="Sykes S."/>
            <person name="Wortman J."/>
            <person name="Nusbaum C."/>
            <person name="Birren B."/>
        </authorList>
    </citation>
    <scope>NUCLEOTIDE SEQUENCE [LARGE SCALE GENOMIC DNA]</scope>
    <source>
        <strain evidence="5">CBS 10117</strain>
    </source>
</reference>
<evidence type="ECO:0000256" key="3">
    <source>
        <dbReference type="ARBA" id="ARBA00023002"/>
    </source>
</evidence>
<organism evidence="5">
    <name type="scientific">Kwoniella dejecticola CBS 10117</name>
    <dbReference type="NCBI Taxonomy" id="1296121"/>
    <lineage>
        <taxon>Eukaryota</taxon>
        <taxon>Fungi</taxon>
        <taxon>Dikarya</taxon>
        <taxon>Basidiomycota</taxon>
        <taxon>Agaricomycotina</taxon>
        <taxon>Tremellomycetes</taxon>
        <taxon>Tremellales</taxon>
        <taxon>Cryptococcaceae</taxon>
        <taxon>Kwoniella</taxon>
    </lineage>
</organism>
<evidence type="ECO:0000259" key="4">
    <source>
        <dbReference type="Pfam" id="PF07992"/>
    </source>
</evidence>
<accession>A0A1A6AGR5</accession>
<dbReference type="PRINTS" id="PR00368">
    <property type="entry name" value="FADPNR"/>
</dbReference>
<keyword evidence="3" id="KW-0560">Oxidoreductase</keyword>
<feature type="domain" description="FAD/NAD(P)-binding" evidence="4">
    <location>
        <begin position="8"/>
        <end position="143"/>
    </location>
</feature>
<dbReference type="OrthoDB" id="10260355at2759"/>
<dbReference type="InterPro" id="IPR036188">
    <property type="entry name" value="FAD/NAD-bd_sf"/>
</dbReference>
<keyword evidence="2" id="KW-0285">Flavoprotein</keyword>
<dbReference type="GO" id="GO:0016491">
    <property type="term" value="F:oxidoreductase activity"/>
    <property type="evidence" value="ECO:0007669"/>
    <property type="project" value="UniProtKB-KW"/>
</dbReference>
<dbReference type="EMBL" id="KI894027">
    <property type="protein sequence ID" value="OBR89265.1"/>
    <property type="molecule type" value="Genomic_DNA"/>
</dbReference>
<protein>
    <recommendedName>
        <fullName evidence="4">FAD/NAD(P)-binding domain-containing protein</fullName>
    </recommendedName>
</protein>
<dbReference type="Proteomes" id="UP000078595">
    <property type="component" value="Chromosome 1"/>
</dbReference>
<dbReference type="SUPFAM" id="SSF51905">
    <property type="entry name" value="FAD/NAD(P)-binding domain"/>
    <property type="match status" value="1"/>
</dbReference>
<comment type="similarity">
    <text evidence="1">Belongs to the class-II pyridine nucleotide-disulfide oxidoreductase family.</text>
</comment>
<dbReference type="Pfam" id="PF07992">
    <property type="entry name" value="Pyr_redox_2"/>
    <property type="match status" value="1"/>
</dbReference>
<dbReference type="VEuPathDB" id="FungiDB:I303_01090"/>
<dbReference type="GO" id="GO:0097237">
    <property type="term" value="P:cellular response to toxic substance"/>
    <property type="evidence" value="ECO:0007669"/>
    <property type="project" value="UniProtKB-ARBA"/>
</dbReference>
<sequence>MSLVTYVDLLIVGGGPAGLSAATAFSRLKRTCLLYDSGVYRNEGVKHAHLISGYEHCSPSDFRSKMKEDLLKYYSDTFEYRPGRITNLRKLDDQSKEWDFEAIDDQERLISAKKVVLATGLKDRLPDIQGVKEQWGKKIIHCIFCHGTETANAPFAFLLTKANAPMNPKLVESMLKLWRSLNHTDKYILTHGMDFETEQGRKDAGLEEKYDLIKKLGYKIISTPIRSITETVSQNALEIKFEDGKQIQVPAMLLFPEGFSANEHATSLLTEDFLEDKLAMFGTIAPPSKEMSMTGLPPRMGDDPRTNVHGLFWAGNSGSAFANVTISLAQGQNAAVMAGDQIGEEEMKKL</sequence>
<evidence type="ECO:0000313" key="6">
    <source>
        <dbReference type="EMBL" id="WWC58543.1"/>
    </source>
</evidence>
<dbReference type="AlphaFoldDB" id="A0A1A6AGR5"/>